<sequence length="143" mass="16245">MNSLKVTAKLQRGLTQIKTISLMVLLWLISFIANATDIQASMQVQPDQCVAMKQGQSCYVSVVLTWQVQTPGDYCLHIVGKEPAISCWQNSKRGEFQQAFTSKVNLDFALRRQDKQQTLATAVVKMAWVHKKKGQARKSWRLF</sequence>
<reference evidence="1 2" key="1">
    <citation type="submission" date="2018-12" db="EMBL/GenBank/DDBJ databases">
        <title>Complete genome of Litorilituus sediminis.</title>
        <authorList>
            <person name="Liu A."/>
            <person name="Rong J."/>
        </authorList>
    </citation>
    <scope>NUCLEOTIDE SEQUENCE [LARGE SCALE GENOMIC DNA]</scope>
    <source>
        <strain evidence="1 2">JCM 17549</strain>
    </source>
</reference>
<gene>
    <name evidence="1" type="ORF">EMK97_17170</name>
</gene>
<dbReference type="OrthoDB" id="5772660at2"/>
<protein>
    <submittedName>
        <fullName evidence="1">DUF3019 domain-containing protein</fullName>
    </submittedName>
</protein>
<accession>A0A4P6PC71</accession>
<dbReference type="Proteomes" id="UP000290244">
    <property type="component" value="Chromosome"/>
</dbReference>
<dbReference type="Pfam" id="PF11456">
    <property type="entry name" value="DUF3019"/>
    <property type="match status" value="1"/>
</dbReference>
<dbReference type="EMBL" id="CP034759">
    <property type="protein sequence ID" value="QBG37345.1"/>
    <property type="molecule type" value="Genomic_DNA"/>
</dbReference>
<dbReference type="RefSeq" id="WP_130604011.1">
    <property type="nucleotide sequence ID" value="NZ_CP034759.1"/>
</dbReference>
<dbReference type="InterPro" id="IPR021559">
    <property type="entry name" value="DUF3019"/>
</dbReference>
<name>A0A4P6PC71_9GAMM</name>
<dbReference type="KEGG" id="lsd:EMK97_17170"/>
<proteinExistence type="predicted"/>
<evidence type="ECO:0000313" key="1">
    <source>
        <dbReference type="EMBL" id="QBG37345.1"/>
    </source>
</evidence>
<dbReference type="AlphaFoldDB" id="A0A4P6PC71"/>
<keyword evidence="2" id="KW-1185">Reference proteome</keyword>
<organism evidence="1 2">
    <name type="scientific">Litorilituus sediminis</name>
    <dbReference type="NCBI Taxonomy" id="718192"/>
    <lineage>
        <taxon>Bacteria</taxon>
        <taxon>Pseudomonadati</taxon>
        <taxon>Pseudomonadota</taxon>
        <taxon>Gammaproteobacteria</taxon>
        <taxon>Alteromonadales</taxon>
        <taxon>Colwelliaceae</taxon>
        <taxon>Litorilituus</taxon>
    </lineage>
</organism>
<evidence type="ECO:0000313" key="2">
    <source>
        <dbReference type="Proteomes" id="UP000290244"/>
    </source>
</evidence>